<dbReference type="OrthoDB" id="2125658at2759"/>
<feature type="non-terminal residue" evidence="3">
    <location>
        <position position="210"/>
    </location>
</feature>
<protein>
    <submittedName>
        <fullName evidence="3">Calmodulin-regulated spectrin-associated protein 3-like</fullName>
    </submittedName>
</protein>
<dbReference type="PANTHER" id="PTHR21595:SF2">
    <property type="entry name" value="CALMODULIN-REGULATED SPECTRIN-ASSOCIATED PROTEIN 3"/>
    <property type="match status" value="1"/>
</dbReference>
<dbReference type="PANTHER" id="PTHR21595">
    <property type="entry name" value="PATRONIN"/>
    <property type="match status" value="1"/>
</dbReference>
<keyword evidence="2" id="KW-1185">Reference proteome</keyword>
<evidence type="ECO:0000313" key="2">
    <source>
        <dbReference type="Proteomes" id="UP000515129"/>
    </source>
</evidence>
<dbReference type="GO" id="GO:0051011">
    <property type="term" value="F:microtubule minus-end binding"/>
    <property type="evidence" value="ECO:0007669"/>
    <property type="project" value="TreeGrafter"/>
</dbReference>
<name>A0A6P6NJI1_CARAU</name>
<dbReference type="GO" id="GO:0036449">
    <property type="term" value="C:microtubule minus-end"/>
    <property type="evidence" value="ECO:0007669"/>
    <property type="project" value="TreeGrafter"/>
</dbReference>
<dbReference type="AlphaFoldDB" id="A0A6P6NJI1"/>
<dbReference type="RefSeq" id="XP_026109270.1">
    <property type="nucleotide sequence ID" value="XM_026253485.1"/>
</dbReference>
<dbReference type="Pfam" id="PF25532">
    <property type="entry name" value="CH_CAMSAP2_N"/>
    <property type="match status" value="1"/>
</dbReference>
<sequence length="210" mass="23382">MMDSNAMRKTFVVPDIKPLDQYDLPRAKICASVGWLLAKSYGNAENVPLELRDPFYCDQYEQEHLKPPVTRLLLSPELYCRTYGLLLGGSPGAEGPPKDIPALLQVLGRKGLAPKDQNAPVTETELRQKPIKMSAHLELMDALMAVGAMETVRTVLASGRSELFGTDATWDRALLSWVNALNQKLKETNRMEHKMTHLSLSTQPEPVQPS</sequence>
<dbReference type="GO" id="GO:0031122">
    <property type="term" value="P:cytoplasmic microtubule organization"/>
    <property type="evidence" value="ECO:0007669"/>
    <property type="project" value="TreeGrafter"/>
</dbReference>
<dbReference type="GO" id="GO:0007026">
    <property type="term" value="P:negative regulation of microtubule depolymerization"/>
    <property type="evidence" value="ECO:0007669"/>
    <property type="project" value="TreeGrafter"/>
</dbReference>
<dbReference type="KEGG" id="caua:113081378"/>
<gene>
    <name evidence="3" type="primary">LOC113081378</name>
</gene>
<dbReference type="GeneID" id="113081378"/>
<evidence type="ECO:0000313" key="3">
    <source>
        <dbReference type="RefSeq" id="XP_026109270.1"/>
    </source>
</evidence>
<accession>A0A6P6NJI1</accession>
<feature type="domain" description="CASAMP N-terminal" evidence="1">
    <location>
        <begin position="13"/>
        <end position="150"/>
    </location>
</feature>
<proteinExistence type="predicted"/>
<dbReference type="GO" id="GO:0005516">
    <property type="term" value="F:calmodulin binding"/>
    <property type="evidence" value="ECO:0007669"/>
    <property type="project" value="InterPro"/>
</dbReference>
<dbReference type="Proteomes" id="UP000515129">
    <property type="component" value="Unplaced"/>
</dbReference>
<reference evidence="3" key="1">
    <citation type="submission" date="2025-08" db="UniProtKB">
        <authorList>
            <consortium name="RefSeq"/>
        </authorList>
    </citation>
    <scope>IDENTIFICATION</scope>
    <source>
        <strain evidence="3">Wakin</strain>
        <tissue evidence="3">Muscle</tissue>
    </source>
</reference>
<evidence type="ECO:0000259" key="1">
    <source>
        <dbReference type="Pfam" id="PF25532"/>
    </source>
</evidence>
<dbReference type="InterPro" id="IPR032940">
    <property type="entry name" value="CAMSAP"/>
</dbReference>
<dbReference type="InterPro" id="IPR058042">
    <property type="entry name" value="CAMSAP_N"/>
</dbReference>
<organism evidence="2 3">
    <name type="scientific">Carassius auratus</name>
    <name type="common">Goldfish</name>
    <dbReference type="NCBI Taxonomy" id="7957"/>
    <lineage>
        <taxon>Eukaryota</taxon>
        <taxon>Metazoa</taxon>
        <taxon>Chordata</taxon>
        <taxon>Craniata</taxon>
        <taxon>Vertebrata</taxon>
        <taxon>Euteleostomi</taxon>
        <taxon>Actinopterygii</taxon>
        <taxon>Neopterygii</taxon>
        <taxon>Teleostei</taxon>
        <taxon>Ostariophysi</taxon>
        <taxon>Cypriniformes</taxon>
        <taxon>Cyprinidae</taxon>
        <taxon>Cyprininae</taxon>
        <taxon>Carassius</taxon>
    </lineage>
</organism>